<dbReference type="EMBL" id="KB744156">
    <property type="protein sequence ID" value="EOA95858.1"/>
    <property type="molecule type" value="Genomic_DNA"/>
</dbReference>
<organism evidence="1 2">
    <name type="scientific">Anas platyrhynchos</name>
    <name type="common">Mallard</name>
    <name type="synonym">Anas boschas</name>
    <dbReference type="NCBI Taxonomy" id="8839"/>
    <lineage>
        <taxon>Eukaryota</taxon>
        <taxon>Metazoa</taxon>
        <taxon>Chordata</taxon>
        <taxon>Craniata</taxon>
        <taxon>Vertebrata</taxon>
        <taxon>Euteleostomi</taxon>
        <taxon>Archelosauria</taxon>
        <taxon>Archosauria</taxon>
        <taxon>Dinosauria</taxon>
        <taxon>Saurischia</taxon>
        <taxon>Theropoda</taxon>
        <taxon>Coelurosauria</taxon>
        <taxon>Aves</taxon>
        <taxon>Neognathae</taxon>
        <taxon>Galloanserae</taxon>
        <taxon>Anseriformes</taxon>
        <taxon>Anatidae</taxon>
        <taxon>Anatinae</taxon>
        <taxon>Anas</taxon>
    </lineage>
</organism>
<keyword evidence="2" id="KW-1185">Reference proteome</keyword>
<protein>
    <submittedName>
        <fullName evidence="1">Uncharacterized protein</fullName>
    </submittedName>
</protein>
<accession>R0KRI7</accession>
<sequence>MPSKEVSEFGVYLSSYNEQLSEKISGSNSNGSLPKIRSSNDSGLNHPFAGITYKGNWKLHGISLSSLPPDGASKSLLKELVQSRVVDVLVLSPGATRELSWVLKRQEATVSPSSSPLFFLGLFCVFNSIFVPESISVSNCRRGKMLLRQQEISQRQTMNLLSVNTRERNTITETMKKVLESSCALEEPLGKVSQSALSFADKLVPGPELNEVFGENFVADQAISKSLKPIEHLCYAANANHLGPSDRRGPSRCAADSLLPSTLWSWIHISKRTVTKFASLHIKESQETLCFPEGDCFSAELMFLLPEDFQFLGIYETNFRGALEMTQYETHPQRKNHQTKAAALTGTQTWQAAPHCQGWEGFQLICLGYSGPQSKLLLKRRDDLGNLLLELLCFIFNMKQSSSDITQAAPRQHISSCEVNQGQHNYSKEEEHTISGSAELRFLSGFMQLTQSRGAREYGSIMEINDFADPTEGDLFHGERKTTSLRDSKRSVVGSPAQQHSCNTKVLRKCSRSDHNSRGSYAFLSWGRRTVGSYSFLSWGRRSRGHDHCISFCLCWVLLMPMGLSTSWAPLSSIVTQHVITSPPRLRLEPERTLTSQRQLGEPPFPITSTIQSDGIFCKKLKPSVPDDKLVFIRKYKSCVVRLFCTVQFTKLVLVAAAIDRCPVKQDLYCIKMFVILRQRKKKYFHG</sequence>
<name>R0KRI7_ANAPL</name>
<dbReference type="AlphaFoldDB" id="R0KRI7"/>
<dbReference type="Proteomes" id="UP000296049">
    <property type="component" value="Unassembled WGS sequence"/>
</dbReference>
<gene>
    <name evidence="1" type="ORF">Anapl_09670</name>
</gene>
<reference evidence="2" key="1">
    <citation type="journal article" date="2013" name="Nat. Genet.">
        <title>The duck genome and transcriptome provide insight into an avian influenza virus reservoir species.</title>
        <authorList>
            <person name="Huang Y."/>
            <person name="Li Y."/>
            <person name="Burt D.W."/>
            <person name="Chen H."/>
            <person name="Zhang Y."/>
            <person name="Qian W."/>
            <person name="Kim H."/>
            <person name="Gan S."/>
            <person name="Zhao Y."/>
            <person name="Li J."/>
            <person name="Yi K."/>
            <person name="Feng H."/>
            <person name="Zhu P."/>
            <person name="Li B."/>
            <person name="Liu Q."/>
            <person name="Fairley S."/>
            <person name="Magor K.E."/>
            <person name="Du Z."/>
            <person name="Hu X."/>
            <person name="Goodman L."/>
            <person name="Tafer H."/>
            <person name="Vignal A."/>
            <person name="Lee T."/>
            <person name="Kim K.W."/>
            <person name="Sheng Z."/>
            <person name="An Y."/>
            <person name="Searle S."/>
            <person name="Herrero J."/>
            <person name="Groenen M.A."/>
            <person name="Crooijmans R.P."/>
            <person name="Faraut T."/>
            <person name="Cai Q."/>
            <person name="Webster R.G."/>
            <person name="Aldridge J.R."/>
            <person name="Warren W.C."/>
            <person name="Bartschat S."/>
            <person name="Kehr S."/>
            <person name="Marz M."/>
            <person name="Stadler P.F."/>
            <person name="Smith J."/>
            <person name="Kraus R.H."/>
            <person name="Zhao Y."/>
            <person name="Ren L."/>
            <person name="Fei J."/>
            <person name="Morisson M."/>
            <person name="Kaiser P."/>
            <person name="Griffin D.K."/>
            <person name="Rao M."/>
            <person name="Pitel F."/>
            <person name="Wang J."/>
            <person name="Li N."/>
        </authorList>
    </citation>
    <scope>NUCLEOTIDE SEQUENCE [LARGE SCALE GENOMIC DNA]</scope>
</reference>
<evidence type="ECO:0000313" key="1">
    <source>
        <dbReference type="EMBL" id="EOA95858.1"/>
    </source>
</evidence>
<evidence type="ECO:0000313" key="2">
    <source>
        <dbReference type="Proteomes" id="UP000296049"/>
    </source>
</evidence>
<proteinExistence type="predicted"/>